<dbReference type="InterPro" id="IPR036390">
    <property type="entry name" value="WH_DNA-bd_sf"/>
</dbReference>
<evidence type="ECO:0000256" key="4">
    <source>
        <dbReference type="ARBA" id="ARBA00023163"/>
    </source>
</evidence>
<dbReference type="PANTHER" id="PTHR30537:SF5">
    <property type="entry name" value="HTH-TYPE TRANSCRIPTIONAL ACTIVATOR TTDR-RELATED"/>
    <property type="match status" value="1"/>
</dbReference>
<evidence type="ECO:0000256" key="2">
    <source>
        <dbReference type="ARBA" id="ARBA00023015"/>
    </source>
</evidence>
<dbReference type="Gene3D" id="1.10.10.10">
    <property type="entry name" value="Winged helix-like DNA-binding domain superfamily/Winged helix DNA-binding domain"/>
    <property type="match status" value="1"/>
</dbReference>
<dbReference type="SUPFAM" id="SSF53850">
    <property type="entry name" value="Periplasmic binding protein-like II"/>
    <property type="match status" value="1"/>
</dbReference>
<dbReference type="GO" id="GO:0003700">
    <property type="term" value="F:DNA-binding transcription factor activity"/>
    <property type="evidence" value="ECO:0007669"/>
    <property type="project" value="InterPro"/>
</dbReference>
<accession>A0A2T7ULP0</accession>
<evidence type="ECO:0000313" key="6">
    <source>
        <dbReference type="EMBL" id="PVE45584.1"/>
    </source>
</evidence>
<dbReference type="Pfam" id="PF00126">
    <property type="entry name" value="HTH_1"/>
    <property type="match status" value="1"/>
</dbReference>
<keyword evidence="7" id="KW-1185">Reference proteome</keyword>
<comment type="caution">
    <text evidence="6">The sequence shown here is derived from an EMBL/GenBank/DDBJ whole genome shotgun (WGS) entry which is preliminary data.</text>
</comment>
<keyword evidence="4" id="KW-0804">Transcription</keyword>
<dbReference type="PANTHER" id="PTHR30537">
    <property type="entry name" value="HTH-TYPE TRANSCRIPTIONAL REGULATOR"/>
    <property type="match status" value="1"/>
</dbReference>
<evidence type="ECO:0000256" key="3">
    <source>
        <dbReference type="ARBA" id="ARBA00023125"/>
    </source>
</evidence>
<dbReference type="EMBL" id="QDDR01000013">
    <property type="protein sequence ID" value="PVE45584.1"/>
    <property type="molecule type" value="Genomic_DNA"/>
</dbReference>
<dbReference type="Pfam" id="PF03466">
    <property type="entry name" value="LysR_substrate"/>
    <property type="match status" value="1"/>
</dbReference>
<dbReference type="GO" id="GO:0003677">
    <property type="term" value="F:DNA binding"/>
    <property type="evidence" value="ECO:0007669"/>
    <property type="project" value="UniProtKB-KW"/>
</dbReference>
<keyword evidence="3" id="KW-0238">DNA-binding</keyword>
<dbReference type="InterPro" id="IPR005119">
    <property type="entry name" value="LysR_subst-bd"/>
</dbReference>
<dbReference type="InterPro" id="IPR000847">
    <property type="entry name" value="LysR_HTH_N"/>
</dbReference>
<dbReference type="PROSITE" id="PS50931">
    <property type="entry name" value="HTH_LYSR"/>
    <property type="match status" value="1"/>
</dbReference>
<dbReference type="Gene3D" id="3.40.190.10">
    <property type="entry name" value="Periplasmic binding protein-like II"/>
    <property type="match status" value="2"/>
</dbReference>
<dbReference type="InterPro" id="IPR036388">
    <property type="entry name" value="WH-like_DNA-bd_sf"/>
</dbReference>
<dbReference type="FunFam" id="1.10.10.10:FF:000001">
    <property type="entry name" value="LysR family transcriptional regulator"/>
    <property type="match status" value="1"/>
</dbReference>
<keyword evidence="2" id="KW-0805">Transcription regulation</keyword>
<feature type="domain" description="HTH lysR-type" evidence="5">
    <location>
        <begin position="50"/>
        <end position="102"/>
    </location>
</feature>
<comment type="similarity">
    <text evidence="1">Belongs to the LysR transcriptional regulatory family.</text>
</comment>
<evidence type="ECO:0000259" key="5">
    <source>
        <dbReference type="PROSITE" id="PS50931"/>
    </source>
</evidence>
<name>A0A2T7ULP0_9RHOB</name>
<proteinExistence type="inferred from homology"/>
<dbReference type="AlphaFoldDB" id="A0A2T7ULP0"/>
<organism evidence="6 7">
    <name type="scientific">Pararhodobacter aggregans</name>
    <dbReference type="NCBI Taxonomy" id="404875"/>
    <lineage>
        <taxon>Bacteria</taxon>
        <taxon>Pseudomonadati</taxon>
        <taxon>Pseudomonadota</taxon>
        <taxon>Alphaproteobacteria</taxon>
        <taxon>Rhodobacterales</taxon>
        <taxon>Paracoccaceae</taxon>
        <taxon>Pararhodobacter</taxon>
    </lineage>
</organism>
<protein>
    <submittedName>
        <fullName evidence="6">LysR family transcriptional regulator</fullName>
    </submittedName>
</protein>
<evidence type="ECO:0000313" key="7">
    <source>
        <dbReference type="Proteomes" id="UP000244810"/>
    </source>
</evidence>
<dbReference type="PRINTS" id="PR00039">
    <property type="entry name" value="HTHLYSR"/>
</dbReference>
<dbReference type="Proteomes" id="UP000244810">
    <property type="component" value="Unassembled WGS sequence"/>
</dbReference>
<reference evidence="6 7" key="1">
    <citation type="journal article" date="2011" name="Syst. Appl. Microbiol.">
        <title>Defluviimonas denitrificans gen. nov., sp. nov., and Pararhodobacter aggregans gen. nov., sp. nov., non-phototrophic Rhodobacteraceae from the biofilter of a marine aquaculture.</title>
        <authorList>
            <person name="Foesel B.U."/>
            <person name="Drake H.L."/>
            <person name="Schramm A."/>
        </authorList>
    </citation>
    <scope>NUCLEOTIDE SEQUENCE [LARGE SCALE GENOMIC DNA]</scope>
    <source>
        <strain evidence="6 7">D1-19</strain>
    </source>
</reference>
<evidence type="ECO:0000256" key="1">
    <source>
        <dbReference type="ARBA" id="ARBA00009437"/>
    </source>
</evidence>
<dbReference type="SUPFAM" id="SSF46785">
    <property type="entry name" value="Winged helix' DNA-binding domain"/>
    <property type="match status" value="1"/>
</dbReference>
<sequence>MRLPCWSAARLARRGPSLKPKSAPDCHEWGLCEGRQMAGFRREVSSLGALATFEAAARLMGFTRAAEELGVTQAAVSRQIKLLEAELNMPLFVRGHRRVELTPAGLVLSRALTGAFDQVAEALETIRRPVAGKVVTVAATLAFTHFWLLPRLPAFRAAHPEVQLRLVSQDTGFDLRRDAVDVLIHYGKPPVEGARCLAALPERVFPVCAPSLAGKPLESLPLIACEWVEPSWLGWRRWAQLAGLPPITRPSALRFTQYSDAIYAAIGGEGVALGWQALVGGHLAEGRLVRLGSAEVVPDEADMLLVPTQRRASRQAQVFTDWLVGAFEAAQA</sequence>
<dbReference type="CDD" id="cd08432">
    <property type="entry name" value="PBP2_GcdR_TrpI_HvrB_AmpR_like"/>
    <property type="match status" value="1"/>
</dbReference>
<dbReference type="InterPro" id="IPR058163">
    <property type="entry name" value="LysR-type_TF_proteobact-type"/>
</dbReference>
<gene>
    <name evidence="6" type="ORF">DDE23_20175</name>
</gene>